<sequence>MKKLLLCLFVSWLCVACSSDDSTTTPQPQVPDNNSDTPDPTPDPEPDPEPNPEPDPDPEPDPENPQLAVVFPAKFMTTSPFSRRAEGQQKAFGMYDTSISTVPSYFSATELIDAILKGDTSISDTFDVGAFYVTGHNASCFGPVVMYSGHPDAPSPSSASGSLPSGDLGLWLVSDDSGDACAVAQTNALLEGIESQTTMSLMTLASMVAVATADGSSLPAVGSTLDVTGLMNDAGITDVTFSNASIEQTTTQWLYQVELSYQVGSDVYAITLDMTHVPSADAEQYEGYLRYTVEGEVGVSGIEFPGMNCSQNERTLAGSIAYQRNGDNIVLQARSGTLCGHSVANVFNSNNIVDVDNIYNAVSNPDGWSENFSIYGADFDLTTLAGDYAHVWQAGAGDSHSRVFNIGFNDASLDNGESHFGYGTSIDDTDGTISGFICNWAGPGADHTLVSKTQRQFFEFDSTLNVYLGTDHRANIEYAPTVSCDYDGLGTFLFDIDASGTLGDTALEDSTLAFSNDLWTPTDSTMTVPEAIAARGLSVPVIPFGWPAEE</sequence>
<feature type="signal peptide" evidence="2">
    <location>
        <begin position="1"/>
        <end position="19"/>
    </location>
</feature>
<name>A0A1S1MVN2_9GAMM</name>
<reference evidence="3 4" key="1">
    <citation type="submission" date="2016-09" db="EMBL/GenBank/DDBJ databases">
        <title>Pseudoalteromonas amylolytica sp. nov., isolated from the surface seawater.</title>
        <authorList>
            <person name="Wu Y.-H."/>
            <person name="Cheng H."/>
            <person name="Jin X.-B."/>
            <person name="Wang C.-S."/>
            <person name="Xu X.-W."/>
        </authorList>
    </citation>
    <scope>NUCLEOTIDE SEQUENCE [LARGE SCALE GENOMIC DNA]</scope>
    <source>
        <strain evidence="3 4">JW1</strain>
    </source>
</reference>
<accession>A0A1S1MVN2</accession>
<evidence type="ECO:0000256" key="1">
    <source>
        <dbReference type="SAM" id="MobiDB-lite"/>
    </source>
</evidence>
<evidence type="ECO:0000313" key="3">
    <source>
        <dbReference type="EMBL" id="OHU91291.1"/>
    </source>
</evidence>
<dbReference type="AlphaFoldDB" id="A0A1S1MVN2"/>
<dbReference type="Proteomes" id="UP000179786">
    <property type="component" value="Unassembled WGS sequence"/>
</dbReference>
<keyword evidence="2" id="KW-0732">Signal</keyword>
<dbReference type="EMBL" id="MKJU01000025">
    <property type="protein sequence ID" value="OHU91291.1"/>
    <property type="molecule type" value="Genomic_DNA"/>
</dbReference>
<feature type="chain" id="PRO_5010214926" evidence="2">
    <location>
        <begin position="20"/>
        <end position="550"/>
    </location>
</feature>
<gene>
    <name evidence="3" type="ORF">BET10_10710</name>
</gene>
<proteinExistence type="predicted"/>
<evidence type="ECO:0000313" key="4">
    <source>
        <dbReference type="Proteomes" id="UP000179786"/>
    </source>
</evidence>
<comment type="caution">
    <text evidence="3">The sequence shown here is derived from an EMBL/GenBank/DDBJ whole genome shotgun (WGS) entry which is preliminary data.</text>
</comment>
<organism evidence="3 4">
    <name type="scientific">Pseudoalteromonas amylolytica</name>
    <dbReference type="NCBI Taxonomy" id="1859457"/>
    <lineage>
        <taxon>Bacteria</taxon>
        <taxon>Pseudomonadati</taxon>
        <taxon>Pseudomonadota</taxon>
        <taxon>Gammaproteobacteria</taxon>
        <taxon>Alteromonadales</taxon>
        <taxon>Pseudoalteromonadaceae</taxon>
        <taxon>Pseudoalteromonas</taxon>
    </lineage>
</organism>
<protein>
    <submittedName>
        <fullName evidence="3">Uncharacterized protein</fullName>
    </submittedName>
</protein>
<feature type="compositionally biased region" description="Acidic residues" evidence="1">
    <location>
        <begin position="42"/>
        <end position="62"/>
    </location>
</feature>
<dbReference type="RefSeq" id="WP_070985087.1">
    <property type="nucleotide sequence ID" value="NZ_MKJU01000025.1"/>
</dbReference>
<feature type="region of interest" description="Disordered" evidence="1">
    <location>
        <begin position="20"/>
        <end position="66"/>
    </location>
</feature>
<evidence type="ECO:0000256" key="2">
    <source>
        <dbReference type="SAM" id="SignalP"/>
    </source>
</evidence>
<keyword evidence="4" id="KW-1185">Reference proteome</keyword>